<dbReference type="AlphaFoldDB" id="A0A6C0IV43"/>
<sequence>MNLNGFYISKNAIKEKRINEILSWIETLSGDFAGMKIIEFSPKRVIRFYENVCFRKKIPEKLDHLRSYVTARVFGIDDYNHITLDKLTFGDILRREEYLNNFLKNTIICIFGGDVCMKYGNKENTLTSGDMVIIMPSVCKVPYSLSVMNDQIVYAISFREI</sequence>
<accession>A0A6C0IV43</accession>
<protein>
    <submittedName>
        <fullName evidence="1">Uncharacterized protein</fullName>
    </submittedName>
</protein>
<proteinExistence type="predicted"/>
<evidence type="ECO:0000313" key="1">
    <source>
        <dbReference type="EMBL" id="QHT96962.1"/>
    </source>
</evidence>
<organism evidence="1">
    <name type="scientific">viral metagenome</name>
    <dbReference type="NCBI Taxonomy" id="1070528"/>
    <lineage>
        <taxon>unclassified sequences</taxon>
        <taxon>metagenomes</taxon>
        <taxon>organismal metagenomes</taxon>
    </lineage>
</organism>
<reference evidence="1" key="1">
    <citation type="journal article" date="2020" name="Nature">
        <title>Giant virus diversity and host interactions through global metagenomics.</title>
        <authorList>
            <person name="Schulz F."/>
            <person name="Roux S."/>
            <person name="Paez-Espino D."/>
            <person name="Jungbluth S."/>
            <person name="Walsh D.A."/>
            <person name="Denef V.J."/>
            <person name="McMahon K.D."/>
            <person name="Konstantinidis K.T."/>
            <person name="Eloe-Fadrosh E.A."/>
            <person name="Kyrpides N.C."/>
            <person name="Woyke T."/>
        </authorList>
    </citation>
    <scope>NUCLEOTIDE SEQUENCE</scope>
    <source>
        <strain evidence="1">GVMAG-M-3300024510-1</strain>
    </source>
</reference>
<name>A0A6C0IV43_9ZZZZ</name>
<dbReference type="EMBL" id="MN740271">
    <property type="protein sequence ID" value="QHT96962.1"/>
    <property type="molecule type" value="Genomic_DNA"/>
</dbReference>